<proteinExistence type="predicted"/>
<dbReference type="RefSeq" id="WP_161863237.1">
    <property type="nucleotide sequence ID" value="NZ_CP046620.1"/>
</dbReference>
<evidence type="ECO:0000256" key="1">
    <source>
        <dbReference type="SAM" id="SignalP"/>
    </source>
</evidence>
<dbReference type="AlphaFoldDB" id="A0A6P1T7X9"/>
<protein>
    <submittedName>
        <fullName evidence="2">YjbH domain-containing protein</fullName>
    </submittedName>
</protein>
<reference evidence="2 3" key="1">
    <citation type="submission" date="2019-12" db="EMBL/GenBank/DDBJ databases">
        <title>Complete genome sequence of Algicella marina strain 9Alg 56(T) isolated from the red alga Tichocarpus crinitus.</title>
        <authorList>
            <person name="Kim S.-G."/>
            <person name="Nedashkovskaya O.I."/>
        </authorList>
    </citation>
    <scope>NUCLEOTIDE SEQUENCE [LARGE SCALE GENOMIC DNA]</scope>
    <source>
        <strain evidence="2 3">9Alg 56</strain>
    </source>
</reference>
<dbReference type="Pfam" id="PF06082">
    <property type="entry name" value="YjbH"/>
    <property type="match status" value="1"/>
</dbReference>
<dbReference type="KEGG" id="amaq:GO499_16685"/>
<evidence type="ECO:0000313" key="3">
    <source>
        <dbReference type="Proteomes" id="UP000464495"/>
    </source>
</evidence>
<sequence>MRVIGALLISAMPFAALAEGPTYNLYGNPGLIDLPSAEMAPDGELAVTYGQFANSKRTSINFQILPRVNGSIRFATIDDFYADGSSENFRSFDLRVQLLEEGDWRPGVAIGMRDIFGGGVYGAEYIAATKEVLPGLKLTGGIGWGRLGSDNGVDGIGERNPTDVSGQLQFDSYFQGDFAPFAGIEWATPVDGLTLTAEYVPDAYDAETANSGFEREVPVNFGITYQPNRSVALSGYYMYGEKAGFQLTFSANPNRPLAPQDLGTGPAPVLARAADANRGTGWAQKVENRDTLVRALSEVLAAEGIVIEEARLSGDTAELYISNTAIQRTPKAIGRTARILSTAMPASVETFRITTIESGLPTTTAEIRRSDMEAQVDTPDAGLKSWQTTKLLDARSSLEGDMVYRRPIDNRFSWSLNPRIPFSLFDPDSGVEPDFQLVFRGKFQATRGLSFSTEVSRFAIGSDQESVSTSTSSLPHVRSDSDLYFSGHDFELDRLTADYVFKPAPELYGRVSAGYLERMFAGISTELLWAPTNSDFAVGGEINYVQQRAWDDGFALEDYDVVTGHGSIYWDTGFYGLEAQLDVGRYLAGDWGATATLSRRFANGWEVSGYVTRTEVTPSEFGEGSYAKGVLITMPLRWGLPFESRSEATLDLTEFDRDGGARLRVAGRLHERIRNTDGNSLEGQWGAFWQ</sequence>
<gene>
    <name evidence="2" type="ORF">GO499_16685</name>
</gene>
<keyword evidence="1" id="KW-0732">Signal</keyword>
<dbReference type="InterPro" id="IPR010344">
    <property type="entry name" value="YbjH"/>
</dbReference>
<dbReference type="EMBL" id="CP046620">
    <property type="protein sequence ID" value="QHQ36692.1"/>
    <property type="molecule type" value="Genomic_DNA"/>
</dbReference>
<evidence type="ECO:0000313" key="2">
    <source>
        <dbReference type="EMBL" id="QHQ36692.1"/>
    </source>
</evidence>
<keyword evidence="3" id="KW-1185">Reference proteome</keyword>
<organism evidence="2 3">
    <name type="scientific">Algicella marina</name>
    <dbReference type="NCBI Taxonomy" id="2683284"/>
    <lineage>
        <taxon>Bacteria</taxon>
        <taxon>Pseudomonadati</taxon>
        <taxon>Pseudomonadota</taxon>
        <taxon>Alphaproteobacteria</taxon>
        <taxon>Rhodobacterales</taxon>
        <taxon>Paracoccaceae</taxon>
        <taxon>Algicella</taxon>
    </lineage>
</organism>
<dbReference type="Proteomes" id="UP000464495">
    <property type="component" value="Chromosome"/>
</dbReference>
<accession>A0A6P1T7X9</accession>
<feature type="signal peptide" evidence="1">
    <location>
        <begin position="1"/>
        <end position="18"/>
    </location>
</feature>
<name>A0A6P1T7X9_9RHOB</name>
<feature type="chain" id="PRO_5026814755" evidence="1">
    <location>
        <begin position="19"/>
        <end position="690"/>
    </location>
</feature>